<dbReference type="EMBL" id="JAAEJV010000107">
    <property type="protein sequence ID" value="MBF5060257.1"/>
    <property type="molecule type" value="Genomic_DNA"/>
</dbReference>
<dbReference type="Proteomes" id="UP001194714">
    <property type="component" value="Unassembled WGS sequence"/>
</dbReference>
<evidence type="ECO:0000313" key="1">
    <source>
        <dbReference type="EMBL" id="MBF5060257.1"/>
    </source>
</evidence>
<accession>A0ABS0B1H4</accession>
<organism evidence="1 2">
    <name type="scientific">Candidatus Neptunichlamydia vexilliferae</name>
    <dbReference type="NCBI Taxonomy" id="1651774"/>
    <lineage>
        <taxon>Bacteria</taxon>
        <taxon>Pseudomonadati</taxon>
        <taxon>Chlamydiota</taxon>
        <taxon>Chlamydiia</taxon>
        <taxon>Parachlamydiales</taxon>
        <taxon>Simkaniaceae</taxon>
        <taxon>Candidatus Neptunichlamydia</taxon>
    </lineage>
</organism>
<gene>
    <name evidence="1" type="ORF">NEPTK9_001790</name>
</gene>
<evidence type="ECO:0000313" key="2">
    <source>
        <dbReference type="Proteomes" id="UP001194714"/>
    </source>
</evidence>
<protein>
    <submittedName>
        <fullName evidence="1">Uncharacterized protein</fullName>
    </submittedName>
</protein>
<name>A0ABS0B1H4_9BACT</name>
<comment type="caution">
    <text evidence="1">The sequence shown here is derived from an EMBL/GenBank/DDBJ whole genome shotgun (WGS) entry which is preliminary data.</text>
</comment>
<proteinExistence type="predicted"/>
<keyword evidence="2" id="KW-1185">Reference proteome</keyword>
<sequence length="193" mass="22361">MHALSLHDQAVKRPGETVIPLLWAKDVMKLALAKDGLFILSQVHPEIIAQKNIGEILSKKKAFLTELKKGIESIDGEYDSMNKVQRAVLSNYVKFIEDDYFNDTLEFVGVDTKGDHNYSYFGWSNKRAYDHIFKDKQKICNQIDTLINAYQLAESKFEMMVKFSHHLFGLFFDHVNHYRLQKEDCLEVKAILS</sequence>
<reference evidence="1 2" key="1">
    <citation type="submission" date="2020-01" db="EMBL/GenBank/DDBJ databases">
        <title>Draft genome sequence of Cand. Neptunochlamydia vexilliferae K9.</title>
        <authorList>
            <person name="Schulz F."/>
            <person name="Koestlbacher S."/>
            <person name="Wascher F."/>
            <person name="Pizzetti I."/>
            <person name="Horn M."/>
        </authorList>
    </citation>
    <scope>NUCLEOTIDE SEQUENCE [LARGE SCALE GENOMIC DNA]</scope>
    <source>
        <strain evidence="1 2">K9</strain>
    </source>
</reference>